<gene>
    <name evidence="2" type="ORF">KZX47_04635</name>
</gene>
<evidence type="ECO:0000313" key="2">
    <source>
        <dbReference type="EMBL" id="MBW6394443.1"/>
    </source>
</evidence>
<protein>
    <recommendedName>
        <fullName evidence="4">Lipoprotein</fullName>
    </recommendedName>
</protein>
<keyword evidence="3" id="KW-1185">Reference proteome</keyword>
<feature type="region of interest" description="Disordered" evidence="1">
    <location>
        <begin position="99"/>
        <end position="145"/>
    </location>
</feature>
<dbReference type="RefSeq" id="WP_219759169.1">
    <property type="nucleotide sequence ID" value="NZ_JAHXRS010000006.1"/>
</dbReference>
<accession>A0ABS6ZWL4</accession>
<evidence type="ECO:0000313" key="3">
    <source>
        <dbReference type="Proteomes" id="UP000724268"/>
    </source>
</evidence>
<evidence type="ECO:0000256" key="1">
    <source>
        <dbReference type="SAM" id="MobiDB-lite"/>
    </source>
</evidence>
<proteinExistence type="predicted"/>
<organism evidence="2 3">
    <name type="scientific">Thermus brevis</name>
    <dbReference type="NCBI Taxonomy" id="2862456"/>
    <lineage>
        <taxon>Bacteria</taxon>
        <taxon>Thermotogati</taxon>
        <taxon>Deinococcota</taxon>
        <taxon>Deinococci</taxon>
        <taxon>Thermales</taxon>
        <taxon>Thermaceae</taxon>
        <taxon>Thermus</taxon>
    </lineage>
</organism>
<sequence>MVRITRLWMGALAILGLAGCGGGGTPQANLTLQVVDGANEGYVVASQVGNAVWTQVRVDFGTKSIPIALGNNDRYGVAVRCLGNNQVYLIQATRSEVDGAQGGVQPDPLHPFQPEPALHVPGGLDRRRQSRRLPPRGEPIRDRIR</sequence>
<dbReference type="EMBL" id="JAHXRS010000006">
    <property type="protein sequence ID" value="MBW6394443.1"/>
    <property type="molecule type" value="Genomic_DNA"/>
</dbReference>
<dbReference type="Proteomes" id="UP000724268">
    <property type="component" value="Unassembled WGS sequence"/>
</dbReference>
<comment type="caution">
    <text evidence="2">The sequence shown here is derived from an EMBL/GenBank/DDBJ whole genome shotgun (WGS) entry which is preliminary data.</text>
</comment>
<evidence type="ECO:0008006" key="4">
    <source>
        <dbReference type="Google" id="ProtNLM"/>
    </source>
</evidence>
<reference evidence="2 3" key="1">
    <citation type="submission" date="2021-07" db="EMBL/GenBank/DDBJ databases">
        <title>Thermus aquaticus gen. n. and sp. n., a nonsporulating extreme thermophile.</title>
        <authorList>
            <person name="Hu C.-J."/>
            <person name="Li W.-J."/>
            <person name="Xian W.-D."/>
        </authorList>
    </citation>
    <scope>NUCLEOTIDE SEQUENCE [LARGE SCALE GENOMIC DNA]</scope>
    <source>
        <strain evidence="2 3">SYSU G05001</strain>
    </source>
</reference>
<dbReference type="PROSITE" id="PS51257">
    <property type="entry name" value="PROKAR_LIPOPROTEIN"/>
    <property type="match status" value="1"/>
</dbReference>
<name>A0ABS6ZWL4_9DEIN</name>